<comment type="caution">
    <text evidence="1">The sequence shown here is derived from an EMBL/GenBank/DDBJ whole genome shotgun (WGS) entry which is preliminary data.</text>
</comment>
<gene>
    <name evidence="1" type="ORF">PMAYCL1PPCAC_29957</name>
</gene>
<dbReference type="Proteomes" id="UP001328107">
    <property type="component" value="Unassembled WGS sequence"/>
</dbReference>
<name>A0AAN5DBY8_9BILA</name>
<protein>
    <submittedName>
        <fullName evidence="1">Uncharacterized protein</fullName>
    </submittedName>
</protein>
<proteinExistence type="predicted"/>
<reference evidence="2" key="1">
    <citation type="submission" date="2022-10" db="EMBL/GenBank/DDBJ databases">
        <title>Genome assembly of Pristionchus species.</title>
        <authorList>
            <person name="Yoshida K."/>
            <person name="Sommer R.J."/>
        </authorList>
    </citation>
    <scope>NUCLEOTIDE SEQUENCE [LARGE SCALE GENOMIC DNA]</scope>
    <source>
        <strain evidence="2">RS5460</strain>
    </source>
</reference>
<sequence>MDLFLSWSHFHSNRTYHSLAIGSIEVLVECNLTGIGRTRGRIRTSLDIDGLFVLVDDETPLVAQFSMRPPSTFTHQPSFDRATFPTRYTPSPRIADRALIVVSEQMLRAFGIILINGGDW</sequence>
<evidence type="ECO:0000313" key="2">
    <source>
        <dbReference type="Proteomes" id="UP001328107"/>
    </source>
</evidence>
<organism evidence="1 2">
    <name type="scientific">Pristionchus mayeri</name>
    <dbReference type="NCBI Taxonomy" id="1317129"/>
    <lineage>
        <taxon>Eukaryota</taxon>
        <taxon>Metazoa</taxon>
        <taxon>Ecdysozoa</taxon>
        <taxon>Nematoda</taxon>
        <taxon>Chromadorea</taxon>
        <taxon>Rhabditida</taxon>
        <taxon>Rhabditina</taxon>
        <taxon>Diplogasteromorpha</taxon>
        <taxon>Diplogasteroidea</taxon>
        <taxon>Neodiplogasteridae</taxon>
        <taxon>Pristionchus</taxon>
    </lineage>
</organism>
<dbReference type="AlphaFoldDB" id="A0AAN5DBY8"/>
<accession>A0AAN5DBY8</accession>
<keyword evidence="2" id="KW-1185">Reference proteome</keyword>
<dbReference type="EMBL" id="BTRK01000006">
    <property type="protein sequence ID" value="GMR59762.1"/>
    <property type="molecule type" value="Genomic_DNA"/>
</dbReference>
<evidence type="ECO:0000313" key="1">
    <source>
        <dbReference type="EMBL" id="GMR59762.1"/>
    </source>
</evidence>